<accession>A0A2G6PEE2</accession>
<evidence type="ECO:0000313" key="2">
    <source>
        <dbReference type="Proteomes" id="UP000229278"/>
    </source>
</evidence>
<sequence length="60" mass="6771">MRVSSEPGPETVNRCYILGVFIDKRALIRWNPLGQTDDCQMISHQATMLDCFAAMIPTDL</sequence>
<dbReference type="EMBL" id="PDTV01000010">
    <property type="protein sequence ID" value="PIE82933.1"/>
    <property type="molecule type" value="Genomic_DNA"/>
</dbReference>
<proteinExistence type="predicted"/>
<dbReference type="Proteomes" id="UP000229278">
    <property type="component" value="Unassembled WGS sequence"/>
</dbReference>
<gene>
    <name evidence="1" type="ORF">CSA09_04395</name>
</gene>
<organism evidence="1 2">
    <name type="scientific">Candidatus Contendibacter odensensis</name>
    <dbReference type="NCBI Taxonomy" id="1400860"/>
    <lineage>
        <taxon>Bacteria</taxon>
        <taxon>Pseudomonadati</taxon>
        <taxon>Pseudomonadota</taxon>
        <taxon>Gammaproteobacteria</taxon>
        <taxon>Candidatus Competibacteraceae</taxon>
        <taxon>Candidatus Contendibacter</taxon>
    </lineage>
</organism>
<comment type="caution">
    <text evidence="1">The sequence shown here is derived from an EMBL/GenBank/DDBJ whole genome shotgun (WGS) entry which is preliminary data.</text>
</comment>
<dbReference type="AlphaFoldDB" id="A0A2G6PEE2"/>
<evidence type="ECO:0000313" key="1">
    <source>
        <dbReference type="EMBL" id="PIE82933.1"/>
    </source>
</evidence>
<name>A0A2G6PEE2_9GAMM</name>
<protein>
    <submittedName>
        <fullName evidence="1">Uncharacterized protein</fullName>
    </submittedName>
</protein>
<reference evidence="1 2" key="1">
    <citation type="submission" date="2017-10" db="EMBL/GenBank/DDBJ databases">
        <title>Novel microbial diversity and functional potential in the marine mammal oral microbiome.</title>
        <authorList>
            <person name="Dudek N.K."/>
            <person name="Sun C.L."/>
            <person name="Burstein D."/>
            <person name="Kantor R.S."/>
            <person name="Aliaga Goltsman D.S."/>
            <person name="Bik E.M."/>
            <person name="Thomas B.C."/>
            <person name="Banfield J.F."/>
            <person name="Relman D.A."/>
        </authorList>
    </citation>
    <scope>NUCLEOTIDE SEQUENCE [LARGE SCALE GENOMIC DNA]</scope>
    <source>
        <strain evidence="1">DOLJORAL78_50_517</strain>
    </source>
</reference>